<protein>
    <submittedName>
        <fullName evidence="8">Uncharacterized protein</fullName>
    </submittedName>
</protein>
<proteinExistence type="predicted"/>
<sequence>MIRLERVESEYESMVTERISSSSSPYRSERIGSSFSGLGCVRISFQVSALMQTLSGYLSGCILFAHPFSLLLAESYTANQEQTQLLRRLRPCFTWVDDLGICLAGLLRRRPYLRFFAFLYILLLHLWMAGNFFLLPNPSGYNPSSAEGPVNIAPIPT</sequence>
<comment type="subcellular location">
    <subcellularLocation>
        <location evidence="1">Golgi apparatus membrane</location>
    </subcellularLocation>
</comment>
<evidence type="ECO:0000256" key="7">
    <source>
        <dbReference type="SAM" id="Phobius"/>
    </source>
</evidence>
<name>A0A448WD20_9PLAT</name>
<feature type="transmembrane region" description="Helical" evidence="7">
    <location>
        <begin position="115"/>
        <end position="135"/>
    </location>
</feature>
<evidence type="ECO:0000256" key="1">
    <source>
        <dbReference type="ARBA" id="ARBA00004394"/>
    </source>
</evidence>
<organism evidence="8 9">
    <name type="scientific">Protopolystoma xenopodis</name>
    <dbReference type="NCBI Taxonomy" id="117903"/>
    <lineage>
        <taxon>Eukaryota</taxon>
        <taxon>Metazoa</taxon>
        <taxon>Spiralia</taxon>
        <taxon>Lophotrochozoa</taxon>
        <taxon>Platyhelminthes</taxon>
        <taxon>Monogenea</taxon>
        <taxon>Polyopisthocotylea</taxon>
        <taxon>Polystomatidea</taxon>
        <taxon>Polystomatidae</taxon>
        <taxon>Protopolystoma</taxon>
    </lineage>
</organism>
<accession>A0A448WD20</accession>
<keyword evidence="3 7" id="KW-1133">Transmembrane helix</keyword>
<gene>
    <name evidence="8" type="ORF">PXEA_LOCUS2259</name>
</gene>
<comment type="caution">
    <text evidence="8">The sequence shown here is derived from an EMBL/GenBank/DDBJ whole genome shotgun (WGS) entry which is preliminary data.</text>
</comment>
<evidence type="ECO:0000256" key="4">
    <source>
        <dbReference type="ARBA" id="ARBA00023034"/>
    </source>
</evidence>
<evidence type="ECO:0000313" key="9">
    <source>
        <dbReference type="Proteomes" id="UP000784294"/>
    </source>
</evidence>
<dbReference type="Pfam" id="PF09787">
    <property type="entry name" value="Golgin_A5"/>
    <property type="match status" value="1"/>
</dbReference>
<reference evidence="8" key="1">
    <citation type="submission" date="2018-11" db="EMBL/GenBank/DDBJ databases">
        <authorList>
            <consortium name="Pathogen Informatics"/>
        </authorList>
    </citation>
    <scope>NUCLEOTIDE SEQUENCE</scope>
</reference>
<keyword evidence="2 7" id="KW-0812">Transmembrane</keyword>
<evidence type="ECO:0000256" key="5">
    <source>
        <dbReference type="ARBA" id="ARBA00023054"/>
    </source>
</evidence>
<dbReference type="GO" id="GO:0007030">
    <property type="term" value="P:Golgi organization"/>
    <property type="evidence" value="ECO:0007669"/>
    <property type="project" value="InterPro"/>
</dbReference>
<dbReference type="InterPro" id="IPR019177">
    <property type="entry name" value="Golgin_subfamily_A_member_5"/>
</dbReference>
<dbReference type="GO" id="GO:0000139">
    <property type="term" value="C:Golgi membrane"/>
    <property type="evidence" value="ECO:0007669"/>
    <property type="project" value="UniProtKB-SubCell"/>
</dbReference>
<evidence type="ECO:0000256" key="6">
    <source>
        <dbReference type="ARBA" id="ARBA00023136"/>
    </source>
</evidence>
<evidence type="ECO:0000313" key="8">
    <source>
        <dbReference type="EMBL" id="VEL08819.1"/>
    </source>
</evidence>
<evidence type="ECO:0000256" key="2">
    <source>
        <dbReference type="ARBA" id="ARBA00022692"/>
    </source>
</evidence>
<dbReference type="Proteomes" id="UP000784294">
    <property type="component" value="Unassembled WGS sequence"/>
</dbReference>
<keyword evidence="9" id="KW-1185">Reference proteome</keyword>
<keyword evidence="4" id="KW-0333">Golgi apparatus</keyword>
<dbReference type="EMBL" id="CAAALY010004813">
    <property type="protein sequence ID" value="VEL08819.1"/>
    <property type="molecule type" value="Genomic_DNA"/>
</dbReference>
<evidence type="ECO:0000256" key="3">
    <source>
        <dbReference type="ARBA" id="ARBA00022989"/>
    </source>
</evidence>
<keyword evidence="6 7" id="KW-0472">Membrane</keyword>
<keyword evidence="5" id="KW-0175">Coiled coil</keyword>
<dbReference type="AlphaFoldDB" id="A0A448WD20"/>